<dbReference type="InterPro" id="IPR008366">
    <property type="entry name" value="NFAT"/>
</dbReference>
<dbReference type="Gene3D" id="2.60.40.10">
    <property type="entry name" value="Immunoglobulins"/>
    <property type="match status" value="1"/>
</dbReference>
<evidence type="ECO:0000256" key="5">
    <source>
        <dbReference type="ARBA" id="ARBA00023163"/>
    </source>
</evidence>
<feature type="region of interest" description="Disordered" evidence="7">
    <location>
        <begin position="700"/>
        <end position="720"/>
    </location>
</feature>
<dbReference type="SUPFAM" id="SSF49417">
    <property type="entry name" value="p53-like transcription factors"/>
    <property type="match status" value="1"/>
</dbReference>
<protein>
    <recommendedName>
        <fullName evidence="8">RHD domain-containing protein</fullName>
    </recommendedName>
</protein>
<dbReference type="GO" id="GO:0000978">
    <property type="term" value="F:RNA polymerase II cis-regulatory region sequence-specific DNA binding"/>
    <property type="evidence" value="ECO:0007669"/>
    <property type="project" value="TreeGrafter"/>
</dbReference>
<dbReference type="AlphaFoldDB" id="A0A0K2UDD0"/>
<feature type="domain" description="RHD" evidence="8">
    <location>
        <begin position="64"/>
        <end position="233"/>
    </location>
</feature>
<dbReference type="GO" id="GO:0005634">
    <property type="term" value="C:nucleus"/>
    <property type="evidence" value="ECO:0007669"/>
    <property type="project" value="UniProtKB-SubCell"/>
</dbReference>
<dbReference type="OrthoDB" id="5346094at2759"/>
<sequence>MEEASNVSGEENYVEDGGNGKKRKYCGAGSSSAPEILKEENSSLLFSSLFKSYSSSSKNGKRTLKILNQPEQQHRARYQTEGSRGSVKDREGSGFPTIQFKGYHGPEKKLRLQVFIGSDQGRPVLPHVYYQACKVAGKNSTPSQEWRQEGTDIILMDMEVDKDFIVRCDCVGILKERYSDIESKIPAQKQRTNWKKKSTKCRMVFRIEFEEEDGSKETLQVVSDPISCSQQPGTPEILKMSTDISSLPGGGELWMIGKNFLKDAVVVFLENLPNSEALHRAPWRQIIHPDKDFFNNSHMIVTIPPYTLGPGVENRSSCPIDVSVFVKCGEKTSDSHSFTYRLKETTKDHNSSTSSSPKSFSPIRSNRSNPSSRITILEPVETRYMTKEEIDYCEDTVFDPEKTQEDVKGSYVYHRKSIQEESNSVSFSNITNHNNNNNTDEELKSDRLTTFSNLFQKEKPSNNVSHSIGDSSLGVMVIPKISSDTLKAAQKELLKNVGDVAVESKIMVNGNSNGTLTNPTQEFLGTNIESKSATNGPIYIQGTESDNATISIKLPNSIISNSEKFENVMNTINKALLQPDPTLKSIDSNLARVNISRNSNTTNNNSTTTPSAPVPEQVPSQTTQVAPAPLTPAAPTPLVAVASEPPELNPKKQKINEQVITSQPSSNWLETWNTSTTTTAPIAKEAPKGHTPMDTTPFFTTQAPPEPSSTWSEQPPPQEKSQISLSNIIPELKSNPAAAVSENWNSVKVEAENWSKSAPTTWSSNVAATESWHTPATTVTVTQNWVAPSESNKNWSDNQVATSETWPNAATVVATDNIVISTAAIPPPVPEVVWQTKQNEATPNPVNEVPPASTNSWPEKAKEQVIVASANWSTDSKKETNGSEAPNWFNEPAKINNIWNEEWGSSGSSVNGAGGGTKPGEVQHHTPAPQWNVNKKPLTRDHSITSTWSADSTSTNDQNTPTQQNWVPEAGKLGAWNNQVGEGNGATNGLTDKKGIGEIVVAPFISQEMTPIDPKKVMYDPSPMEVDGVFNKSKMDYKASEINSNSGSIKGNPLLSESSGIISQQQKIESAIIGPGKVSEYQPIKYQPTTEGLYQLFSNTPAPEVQK</sequence>
<reference evidence="9" key="1">
    <citation type="submission" date="2014-05" db="EMBL/GenBank/DDBJ databases">
        <authorList>
            <person name="Chronopoulou M."/>
        </authorList>
    </citation>
    <scope>NUCLEOTIDE SEQUENCE</scope>
    <source>
        <tissue evidence="9">Whole organism</tissue>
    </source>
</reference>
<dbReference type="Gene3D" id="2.60.40.340">
    <property type="entry name" value="Rel homology domain (RHD), DNA-binding domain"/>
    <property type="match status" value="1"/>
</dbReference>
<keyword evidence="5" id="KW-0804">Transcription</keyword>
<comment type="subcellular location">
    <subcellularLocation>
        <location evidence="1">Nucleus</location>
    </subcellularLocation>
</comment>
<organism evidence="9">
    <name type="scientific">Lepeophtheirus salmonis</name>
    <name type="common">Salmon louse</name>
    <name type="synonym">Caligus salmonis</name>
    <dbReference type="NCBI Taxonomy" id="72036"/>
    <lineage>
        <taxon>Eukaryota</taxon>
        <taxon>Metazoa</taxon>
        <taxon>Ecdysozoa</taxon>
        <taxon>Arthropoda</taxon>
        <taxon>Crustacea</taxon>
        <taxon>Multicrustacea</taxon>
        <taxon>Hexanauplia</taxon>
        <taxon>Copepoda</taxon>
        <taxon>Siphonostomatoida</taxon>
        <taxon>Caligidae</taxon>
        <taxon>Lepeophtheirus</taxon>
    </lineage>
</organism>
<keyword evidence="2" id="KW-0597">Phosphoprotein</keyword>
<dbReference type="PANTHER" id="PTHR12533:SF7">
    <property type="entry name" value="NFAT NUCLEAR FACTOR, ISOFORM B"/>
    <property type="match status" value="1"/>
</dbReference>
<evidence type="ECO:0000256" key="6">
    <source>
        <dbReference type="ARBA" id="ARBA00023242"/>
    </source>
</evidence>
<proteinExistence type="predicted"/>
<dbReference type="InterPro" id="IPR013783">
    <property type="entry name" value="Ig-like_fold"/>
</dbReference>
<dbReference type="InterPro" id="IPR032397">
    <property type="entry name" value="RHD_dimer"/>
</dbReference>
<evidence type="ECO:0000256" key="2">
    <source>
        <dbReference type="ARBA" id="ARBA00022553"/>
    </source>
</evidence>
<feature type="region of interest" description="Disordered" evidence="7">
    <location>
        <begin position="344"/>
        <end position="374"/>
    </location>
</feature>
<dbReference type="InterPro" id="IPR014756">
    <property type="entry name" value="Ig_E-set"/>
</dbReference>
<dbReference type="EMBL" id="HACA01018362">
    <property type="protein sequence ID" value="CDW35723.1"/>
    <property type="molecule type" value="Transcribed_RNA"/>
</dbReference>
<feature type="compositionally biased region" description="Low complexity" evidence="7">
    <location>
        <begin position="351"/>
        <end position="374"/>
    </location>
</feature>
<evidence type="ECO:0000256" key="7">
    <source>
        <dbReference type="SAM" id="MobiDB-lite"/>
    </source>
</evidence>
<dbReference type="Pfam" id="PF00554">
    <property type="entry name" value="RHD_DNA_bind"/>
    <property type="match status" value="1"/>
</dbReference>
<dbReference type="EMBL" id="HACA01018361">
    <property type="protein sequence ID" value="CDW35722.1"/>
    <property type="molecule type" value="Transcribed_RNA"/>
</dbReference>
<feature type="region of interest" description="Disordered" evidence="7">
    <location>
        <begin position="595"/>
        <end position="629"/>
    </location>
</feature>
<evidence type="ECO:0000256" key="3">
    <source>
        <dbReference type="ARBA" id="ARBA00023015"/>
    </source>
</evidence>
<dbReference type="FunFam" id="2.60.40.340:FF:000002">
    <property type="entry name" value="Nuclear factor of activated T-cells 5, tonicity-responsive"/>
    <property type="match status" value="1"/>
</dbReference>
<dbReference type="InterPro" id="IPR037059">
    <property type="entry name" value="RHD_DNA_bind_dom_sf"/>
</dbReference>
<dbReference type="InterPro" id="IPR011539">
    <property type="entry name" value="RHD_DNA_bind_dom"/>
</dbReference>
<name>A0A0K2UDD0_LEPSM</name>
<dbReference type="GO" id="GO:0000981">
    <property type="term" value="F:DNA-binding transcription factor activity, RNA polymerase II-specific"/>
    <property type="evidence" value="ECO:0007669"/>
    <property type="project" value="TreeGrafter"/>
</dbReference>
<dbReference type="InterPro" id="IPR008967">
    <property type="entry name" value="p53-like_TF_DNA-bd_sf"/>
</dbReference>
<evidence type="ECO:0000313" key="9">
    <source>
        <dbReference type="EMBL" id="CDW35721.1"/>
    </source>
</evidence>
<evidence type="ECO:0000259" key="8">
    <source>
        <dbReference type="PROSITE" id="PS50254"/>
    </source>
</evidence>
<keyword evidence="6" id="KW-0539">Nucleus</keyword>
<evidence type="ECO:0000256" key="1">
    <source>
        <dbReference type="ARBA" id="ARBA00004123"/>
    </source>
</evidence>
<dbReference type="PRINTS" id="PR01789">
    <property type="entry name" value="NUCFACTORATC"/>
</dbReference>
<feature type="region of interest" description="Disordered" evidence="7">
    <location>
        <begin position="1"/>
        <end position="32"/>
    </location>
</feature>
<dbReference type="PROSITE" id="PS50254">
    <property type="entry name" value="REL_2"/>
    <property type="match status" value="1"/>
</dbReference>
<evidence type="ECO:0000256" key="4">
    <source>
        <dbReference type="ARBA" id="ARBA00023125"/>
    </source>
</evidence>
<dbReference type="SUPFAM" id="SSF81296">
    <property type="entry name" value="E set domains"/>
    <property type="match status" value="1"/>
</dbReference>
<accession>A0A0K2UDD0</accession>
<feature type="region of interest" description="Disordered" evidence="7">
    <location>
        <begin position="901"/>
        <end position="937"/>
    </location>
</feature>
<dbReference type="PANTHER" id="PTHR12533">
    <property type="entry name" value="NFAT"/>
    <property type="match status" value="1"/>
</dbReference>
<keyword evidence="3" id="KW-0805">Transcription regulation</keyword>
<dbReference type="GO" id="GO:0005667">
    <property type="term" value="C:transcription regulator complex"/>
    <property type="evidence" value="ECO:0007669"/>
    <property type="project" value="TreeGrafter"/>
</dbReference>
<dbReference type="EMBL" id="HACA01018360">
    <property type="protein sequence ID" value="CDW35721.1"/>
    <property type="molecule type" value="Transcribed_RNA"/>
</dbReference>
<keyword evidence="4" id="KW-0238">DNA-binding</keyword>
<feature type="region of interest" description="Disordered" evidence="7">
    <location>
        <begin position="53"/>
        <end position="91"/>
    </location>
</feature>
<dbReference type="Pfam" id="PF16179">
    <property type="entry name" value="RHD_dimer"/>
    <property type="match status" value="1"/>
</dbReference>
<feature type="compositionally biased region" description="Low complexity" evidence="7">
    <location>
        <begin position="598"/>
        <end position="609"/>
    </location>
</feature>